<keyword evidence="2 5" id="KW-0812">Transmembrane</keyword>
<name>A0A136PWQ1_9ACTN</name>
<dbReference type="EMBL" id="LRQV01000013">
    <property type="protein sequence ID" value="KXK62793.1"/>
    <property type="molecule type" value="Genomic_DNA"/>
</dbReference>
<feature type="domain" description="DUF202" evidence="6">
    <location>
        <begin position="3"/>
        <end position="59"/>
    </location>
</feature>
<evidence type="ECO:0000256" key="4">
    <source>
        <dbReference type="ARBA" id="ARBA00023136"/>
    </source>
</evidence>
<evidence type="ECO:0000256" key="1">
    <source>
        <dbReference type="ARBA" id="ARBA00004127"/>
    </source>
</evidence>
<organism evidence="7 8">
    <name type="scientific">Micromonospora rosaria</name>
    <dbReference type="NCBI Taxonomy" id="47874"/>
    <lineage>
        <taxon>Bacteria</taxon>
        <taxon>Bacillati</taxon>
        <taxon>Actinomycetota</taxon>
        <taxon>Actinomycetes</taxon>
        <taxon>Micromonosporales</taxon>
        <taxon>Micromonosporaceae</taxon>
        <taxon>Micromonospora</taxon>
    </lineage>
</organism>
<accession>A0A136PWQ1</accession>
<sequence length="108" mass="10592">MSRPGLHVERTTLAWRRTAAAAALATLVVGRILAPHLGYAALAVTAPVAAGALVAVIGVLPRRASAARPPATAGVCPRPPRPAPALLALLAATTALAGLAAAGAVLLT</sequence>
<evidence type="ECO:0000256" key="2">
    <source>
        <dbReference type="ARBA" id="ARBA00022692"/>
    </source>
</evidence>
<protein>
    <recommendedName>
        <fullName evidence="6">DUF202 domain-containing protein</fullName>
    </recommendedName>
</protein>
<comment type="caution">
    <text evidence="7">The sequence shown here is derived from an EMBL/GenBank/DDBJ whole genome shotgun (WGS) entry which is preliminary data.</text>
</comment>
<evidence type="ECO:0000256" key="3">
    <source>
        <dbReference type="ARBA" id="ARBA00022989"/>
    </source>
</evidence>
<evidence type="ECO:0000313" key="7">
    <source>
        <dbReference type="EMBL" id="KXK62793.1"/>
    </source>
</evidence>
<comment type="subcellular location">
    <subcellularLocation>
        <location evidence="1">Endomembrane system</location>
        <topology evidence="1">Multi-pass membrane protein</topology>
    </subcellularLocation>
</comment>
<keyword evidence="4 5" id="KW-0472">Membrane</keyword>
<dbReference type="Pfam" id="PF02656">
    <property type="entry name" value="DUF202"/>
    <property type="match status" value="1"/>
</dbReference>
<evidence type="ECO:0000313" key="8">
    <source>
        <dbReference type="Proteomes" id="UP000070620"/>
    </source>
</evidence>
<keyword evidence="3 5" id="KW-1133">Transmembrane helix</keyword>
<reference evidence="7 8" key="1">
    <citation type="submission" date="2016-01" db="EMBL/GenBank/DDBJ databases">
        <title>Whole genome sequence and analysis of Micromonospora rosaria DSM 803, which can produce antibacterial substance rosamicin.</title>
        <authorList>
            <person name="Yang H."/>
            <person name="He X."/>
            <person name="Zhu D."/>
        </authorList>
    </citation>
    <scope>NUCLEOTIDE SEQUENCE [LARGE SCALE GENOMIC DNA]</scope>
    <source>
        <strain evidence="7 8">DSM 803</strain>
    </source>
</reference>
<dbReference type="GO" id="GO:0012505">
    <property type="term" value="C:endomembrane system"/>
    <property type="evidence" value="ECO:0007669"/>
    <property type="project" value="UniProtKB-SubCell"/>
</dbReference>
<feature type="transmembrane region" description="Helical" evidence="5">
    <location>
        <begin position="39"/>
        <end position="60"/>
    </location>
</feature>
<dbReference type="Proteomes" id="UP000070620">
    <property type="component" value="Unassembled WGS sequence"/>
</dbReference>
<feature type="transmembrane region" description="Helical" evidence="5">
    <location>
        <begin position="12"/>
        <end position="33"/>
    </location>
</feature>
<evidence type="ECO:0000256" key="5">
    <source>
        <dbReference type="SAM" id="Phobius"/>
    </source>
</evidence>
<dbReference type="RefSeq" id="WP_067361066.1">
    <property type="nucleotide sequence ID" value="NZ_JBIUBN010000023.1"/>
</dbReference>
<keyword evidence="8" id="KW-1185">Reference proteome</keyword>
<proteinExistence type="predicted"/>
<evidence type="ECO:0000259" key="6">
    <source>
        <dbReference type="Pfam" id="PF02656"/>
    </source>
</evidence>
<dbReference type="AlphaFoldDB" id="A0A136PWQ1"/>
<gene>
    <name evidence="7" type="ORF">AWW66_06290</name>
</gene>
<dbReference type="InterPro" id="IPR003807">
    <property type="entry name" value="DUF202"/>
</dbReference>
<feature type="transmembrane region" description="Helical" evidence="5">
    <location>
        <begin position="86"/>
        <end position="107"/>
    </location>
</feature>